<reference evidence="1 2" key="1">
    <citation type="submission" date="2021-04" db="EMBL/GenBank/DDBJ databases">
        <title>Draft Genome of Aeromonas popoffii ID682, isolated from a natural water source in Idaho.</title>
        <authorList>
            <person name="Testerman T."/>
            <person name="Graf J."/>
        </authorList>
    </citation>
    <scope>NUCLEOTIDE SEQUENCE [LARGE SCALE GENOMIC DNA]</scope>
    <source>
        <strain evidence="1 2">ID682</strain>
    </source>
</reference>
<dbReference type="Proteomes" id="UP000675653">
    <property type="component" value="Unassembled WGS sequence"/>
</dbReference>
<keyword evidence="2" id="KW-1185">Reference proteome</keyword>
<protein>
    <submittedName>
        <fullName evidence="1">Uncharacterized protein</fullName>
    </submittedName>
</protein>
<gene>
    <name evidence="1" type="ORF">KAT72_22285</name>
</gene>
<dbReference type="EMBL" id="JAGRZL010000122">
    <property type="protein sequence ID" value="MBR7631626.1"/>
    <property type="molecule type" value="Genomic_DNA"/>
</dbReference>
<comment type="caution">
    <text evidence="1">The sequence shown here is derived from an EMBL/GenBank/DDBJ whole genome shotgun (WGS) entry which is preliminary data.</text>
</comment>
<dbReference type="RefSeq" id="WP_212514970.1">
    <property type="nucleotide sequence ID" value="NZ_CAWQDX010000027.1"/>
</dbReference>
<sequence>MRVRNIAAIFFVLNSAVIEAKTNSWSFDMGQGIYEFMIQNNVGHKFFIDCISTGSLSGSLHGASVDFWLNKNGREFAAKTNELSLSFNGKKIKVPSEVKDKESKDTVSYILDGIKKNNSFDVFYKGKMISSFVYNSEEAKKVVFSGSDCIDQEY</sequence>
<proteinExistence type="predicted"/>
<organism evidence="1 2">
    <name type="scientific">Aeromonas popoffii</name>
    <dbReference type="NCBI Taxonomy" id="70856"/>
    <lineage>
        <taxon>Bacteria</taxon>
        <taxon>Pseudomonadati</taxon>
        <taxon>Pseudomonadota</taxon>
        <taxon>Gammaproteobacteria</taxon>
        <taxon>Aeromonadales</taxon>
        <taxon>Aeromonadaceae</taxon>
        <taxon>Aeromonas</taxon>
    </lineage>
</organism>
<accession>A0ABS5GWV7</accession>
<evidence type="ECO:0000313" key="1">
    <source>
        <dbReference type="EMBL" id="MBR7631626.1"/>
    </source>
</evidence>
<evidence type="ECO:0000313" key="2">
    <source>
        <dbReference type="Proteomes" id="UP000675653"/>
    </source>
</evidence>
<name>A0ABS5GWV7_9GAMM</name>